<reference evidence="5 6" key="1">
    <citation type="submission" date="2023-07" db="EMBL/GenBank/DDBJ databases">
        <title>Genomic Encyclopedia of Type Strains, Phase IV (KMG-IV): sequencing the most valuable type-strain genomes for metagenomic binning, comparative biology and taxonomic classification.</title>
        <authorList>
            <person name="Goeker M."/>
        </authorList>
    </citation>
    <scope>NUCLEOTIDE SEQUENCE [LARGE SCALE GENOMIC DNA]</scope>
    <source>
        <strain evidence="5 6">DSM 12751</strain>
    </source>
</reference>
<gene>
    <name evidence="5" type="ORF">J2S11_000965</name>
</gene>
<dbReference type="SMART" id="SM00382">
    <property type="entry name" value="AAA"/>
    <property type="match status" value="1"/>
</dbReference>
<keyword evidence="5" id="KW-0378">Hydrolase</keyword>
<accession>A0ABT9VW02</accession>
<keyword evidence="3 5" id="KW-0067">ATP-binding</keyword>
<dbReference type="PANTHER" id="PTHR42711">
    <property type="entry name" value="ABC TRANSPORTER ATP-BINDING PROTEIN"/>
    <property type="match status" value="1"/>
</dbReference>
<dbReference type="InterPro" id="IPR050763">
    <property type="entry name" value="ABC_transporter_ATP-binding"/>
</dbReference>
<dbReference type="EMBL" id="JAUSTY010000003">
    <property type="protein sequence ID" value="MDQ0165065.1"/>
    <property type="molecule type" value="Genomic_DNA"/>
</dbReference>
<organism evidence="5 6">
    <name type="scientific">Caldalkalibacillus horti</name>
    <dbReference type="NCBI Taxonomy" id="77523"/>
    <lineage>
        <taxon>Bacteria</taxon>
        <taxon>Bacillati</taxon>
        <taxon>Bacillota</taxon>
        <taxon>Bacilli</taxon>
        <taxon>Bacillales</taxon>
        <taxon>Bacillaceae</taxon>
        <taxon>Caldalkalibacillus</taxon>
    </lineage>
</organism>
<sequence>MIQVKNLNYAYPKYEQKILHGLNFEVKRGEILGFLGPSGAGKSTTQNILIGKLRNYTGSVQVFSQEMKTVTSDYYERIGVAFEFPNFYSRFTALENLRHFQSLYRNQENDPIALLEQVNLKEYAHVKFEHFSKGMKMRLNYCRAILGNPEILFLDEPTSGLDPVNADRLKQLILERKQSGTTILLTTHQMQTAEQLCDRVAFIVGGEINLIDSPKNLMLQYGQRQLKVEFEVDGQRYTEEFPLEGIGENERYLHVIRSHPIITMHSMEATLDQIFMKVTGASL</sequence>
<dbReference type="GO" id="GO:0005524">
    <property type="term" value="F:ATP binding"/>
    <property type="evidence" value="ECO:0007669"/>
    <property type="project" value="UniProtKB-KW"/>
</dbReference>
<proteinExistence type="predicted"/>
<dbReference type="RefSeq" id="WP_307391613.1">
    <property type="nucleotide sequence ID" value="NZ_BAAADK010000010.1"/>
</dbReference>
<dbReference type="PROSITE" id="PS50893">
    <property type="entry name" value="ABC_TRANSPORTER_2"/>
    <property type="match status" value="1"/>
</dbReference>
<dbReference type="Pfam" id="PF00005">
    <property type="entry name" value="ABC_tran"/>
    <property type="match status" value="1"/>
</dbReference>
<evidence type="ECO:0000259" key="4">
    <source>
        <dbReference type="PROSITE" id="PS50893"/>
    </source>
</evidence>
<feature type="domain" description="ABC transporter" evidence="4">
    <location>
        <begin position="2"/>
        <end position="230"/>
    </location>
</feature>
<dbReference type="Proteomes" id="UP001235840">
    <property type="component" value="Unassembled WGS sequence"/>
</dbReference>
<evidence type="ECO:0000256" key="3">
    <source>
        <dbReference type="ARBA" id="ARBA00022840"/>
    </source>
</evidence>
<keyword evidence="6" id="KW-1185">Reference proteome</keyword>
<evidence type="ECO:0000256" key="1">
    <source>
        <dbReference type="ARBA" id="ARBA00022448"/>
    </source>
</evidence>
<name>A0ABT9VW02_9BACI</name>
<dbReference type="PANTHER" id="PTHR42711:SF18">
    <property type="entry name" value="ABC TRANSPORTER, ATP-BINDING PROTEIN"/>
    <property type="match status" value="1"/>
</dbReference>
<dbReference type="EC" id="3.6.3.-" evidence="5"/>
<evidence type="ECO:0000313" key="6">
    <source>
        <dbReference type="Proteomes" id="UP001235840"/>
    </source>
</evidence>
<dbReference type="GO" id="GO:0016787">
    <property type="term" value="F:hydrolase activity"/>
    <property type="evidence" value="ECO:0007669"/>
    <property type="project" value="UniProtKB-KW"/>
</dbReference>
<keyword evidence="1" id="KW-0813">Transport</keyword>
<keyword evidence="2" id="KW-0547">Nucleotide-binding</keyword>
<dbReference type="InterPro" id="IPR027417">
    <property type="entry name" value="P-loop_NTPase"/>
</dbReference>
<dbReference type="InterPro" id="IPR003593">
    <property type="entry name" value="AAA+_ATPase"/>
</dbReference>
<evidence type="ECO:0000313" key="5">
    <source>
        <dbReference type="EMBL" id="MDQ0165065.1"/>
    </source>
</evidence>
<protein>
    <submittedName>
        <fullName evidence="5">Fluoroquinolone transport system ATP-binding protein</fullName>
        <ecNumber evidence="5">3.6.3.-</ecNumber>
    </submittedName>
</protein>
<dbReference type="Gene3D" id="3.40.50.300">
    <property type="entry name" value="P-loop containing nucleotide triphosphate hydrolases"/>
    <property type="match status" value="1"/>
</dbReference>
<dbReference type="SUPFAM" id="SSF52540">
    <property type="entry name" value="P-loop containing nucleoside triphosphate hydrolases"/>
    <property type="match status" value="1"/>
</dbReference>
<comment type="caution">
    <text evidence="5">The sequence shown here is derived from an EMBL/GenBank/DDBJ whole genome shotgun (WGS) entry which is preliminary data.</text>
</comment>
<dbReference type="CDD" id="cd03230">
    <property type="entry name" value="ABC_DR_subfamily_A"/>
    <property type="match status" value="1"/>
</dbReference>
<dbReference type="InterPro" id="IPR003439">
    <property type="entry name" value="ABC_transporter-like_ATP-bd"/>
</dbReference>
<evidence type="ECO:0000256" key="2">
    <source>
        <dbReference type="ARBA" id="ARBA00022741"/>
    </source>
</evidence>